<name>A0A9N9HGS9_9GLOM</name>
<gene>
    <name evidence="1" type="ORF">CPELLU_LOCUS10701</name>
</gene>
<keyword evidence="2" id="KW-1185">Reference proteome</keyword>
<proteinExistence type="predicted"/>
<protein>
    <submittedName>
        <fullName evidence="1">5099_t:CDS:1</fullName>
    </submittedName>
</protein>
<accession>A0A9N9HGS9</accession>
<reference evidence="1" key="1">
    <citation type="submission" date="2021-06" db="EMBL/GenBank/DDBJ databases">
        <authorList>
            <person name="Kallberg Y."/>
            <person name="Tangrot J."/>
            <person name="Rosling A."/>
        </authorList>
    </citation>
    <scope>NUCLEOTIDE SEQUENCE</scope>
    <source>
        <strain evidence="1">FL966</strain>
    </source>
</reference>
<sequence length="48" mass="5448">TENEDKAPITKDLPETIDIIILDPEVENIFEIEANLVNKTIIVKLSKK</sequence>
<dbReference type="Proteomes" id="UP000789759">
    <property type="component" value="Unassembled WGS sequence"/>
</dbReference>
<dbReference type="EMBL" id="CAJVQA010008973">
    <property type="protein sequence ID" value="CAG8679464.1"/>
    <property type="molecule type" value="Genomic_DNA"/>
</dbReference>
<organism evidence="1 2">
    <name type="scientific">Cetraspora pellucida</name>
    <dbReference type="NCBI Taxonomy" id="1433469"/>
    <lineage>
        <taxon>Eukaryota</taxon>
        <taxon>Fungi</taxon>
        <taxon>Fungi incertae sedis</taxon>
        <taxon>Mucoromycota</taxon>
        <taxon>Glomeromycotina</taxon>
        <taxon>Glomeromycetes</taxon>
        <taxon>Diversisporales</taxon>
        <taxon>Gigasporaceae</taxon>
        <taxon>Cetraspora</taxon>
    </lineage>
</organism>
<evidence type="ECO:0000313" key="2">
    <source>
        <dbReference type="Proteomes" id="UP000789759"/>
    </source>
</evidence>
<feature type="non-terminal residue" evidence="1">
    <location>
        <position position="1"/>
    </location>
</feature>
<evidence type="ECO:0000313" key="1">
    <source>
        <dbReference type="EMBL" id="CAG8679464.1"/>
    </source>
</evidence>
<comment type="caution">
    <text evidence="1">The sequence shown here is derived from an EMBL/GenBank/DDBJ whole genome shotgun (WGS) entry which is preliminary data.</text>
</comment>
<dbReference type="AlphaFoldDB" id="A0A9N9HGS9"/>